<gene>
    <name evidence="1" type="ORF">NB231_04037</name>
</gene>
<name>A4BTV2_9GAMM</name>
<proteinExistence type="predicted"/>
<accession>A4BTV2</accession>
<evidence type="ECO:0000313" key="1">
    <source>
        <dbReference type="EMBL" id="EAR20916.1"/>
    </source>
</evidence>
<dbReference type="Gene3D" id="1.10.600.10">
    <property type="entry name" value="Farnesyl Diphosphate Synthase"/>
    <property type="match status" value="1"/>
</dbReference>
<dbReference type="SUPFAM" id="SSF48576">
    <property type="entry name" value="Terpenoid synthases"/>
    <property type="match status" value="1"/>
</dbReference>
<dbReference type="InterPro" id="IPR008949">
    <property type="entry name" value="Isoprenoid_synthase_dom_sf"/>
</dbReference>
<organism evidence="1 2">
    <name type="scientific">Nitrococcus mobilis Nb-231</name>
    <dbReference type="NCBI Taxonomy" id="314278"/>
    <lineage>
        <taxon>Bacteria</taxon>
        <taxon>Pseudomonadati</taxon>
        <taxon>Pseudomonadota</taxon>
        <taxon>Gammaproteobacteria</taxon>
        <taxon>Chromatiales</taxon>
        <taxon>Ectothiorhodospiraceae</taxon>
        <taxon>Nitrococcus</taxon>
    </lineage>
</organism>
<dbReference type="eggNOG" id="COG0142">
    <property type="taxonomic scope" value="Bacteria"/>
</dbReference>
<protein>
    <submittedName>
        <fullName evidence="1">Geranylgeranyl pyrophosphate synthase</fullName>
    </submittedName>
</protein>
<dbReference type="AlphaFoldDB" id="A4BTV2"/>
<evidence type="ECO:0000313" key="2">
    <source>
        <dbReference type="Proteomes" id="UP000003374"/>
    </source>
</evidence>
<dbReference type="HOGENOM" id="CLU_2789703_0_0_6"/>
<sequence length="68" mass="7625">MRSAIQQGGQMQIEAVQEAIEKTGAITYTYSLANEEADRAVAMLERLESGIYRDALVALVRFAISRRY</sequence>
<reference evidence="1 2" key="1">
    <citation type="submission" date="2006-02" db="EMBL/GenBank/DDBJ databases">
        <authorList>
            <person name="Waterbury J."/>
            <person name="Ferriera S."/>
            <person name="Johnson J."/>
            <person name="Kravitz S."/>
            <person name="Halpern A."/>
            <person name="Remington K."/>
            <person name="Beeson K."/>
            <person name="Tran B."/>
            <person name="Rogers Y.-H."/>
            <person name="Friedman R."/>
            <person name="Venter J.C."/>
        </authorList>
    </citation>
    <scope>NUCLEOTIDE SEQUENCE [LARGE SCALE GENOMIC DNA]</scope>
    <source>
        <strain evidence="1 2">Nb-231</strain>
    </source>
</reference>
<dbReference type="STRING" id="314278.NB231_04037"/>
<dbReference type="Proteomes" id="UP000003374">
    <property type="component" value="Unassembled WGS sequence"/>
</dbReference>
<comment type="caution">
    <text evidence="1">The sequence shown here is derived from an EMBL/GenBank/DDBJ whole genome shotgun (WGS) entry which is preliminary data.</text>
</comment>
<dbReference type="EMBL" id="AAOF01000015">
    <property type="protein sequence ID" value="EAR20916.1"/>
    <property type="molecule type" value="Genomic_DNA"/>
</dbReference>
<keyword evidence="2" id="KW-1185">Reference proteome</keyword>